<feature type="chain" id="PRO_5025643476" evidence="1">
    <location>
        <begin position="19"/>
        <end position="118"/>
    </location>
</feature>
<organism evidence="2">
    <name type="scientific">Ixodes ricinus</name>
    <name type="common">Common tick</name>
    <name type="synonym">Acarus ricinus</name>
    <dbReference type="NCBI Taxonomy" id="34613"/>
    <lineage>
        <taxon>Eukaryota</taxon>
        <taxon>Metazoa</taxon>
        <taxon>Ecdysozoa</taxon>
        <taxon>Arthropoda</taxon>
        <taxon>Chelicerata</taxon>
        <taxon>Arachnida</taxon>
        <taxon>Acari</taxon>
        <taxon>Parasitiformes</taxon>
        <taxon>Ixodida</taxon>
        <taxon>Ixodoidea</taxon>
        <taxon>Ixodidae</taxon>
        <taxon>Ixodinae</taxon>
        <taxon>Ixodes</taxon>
    </lineage>
</organism>
<feature type="signal peptide" evidence="1">
    <location>
        <begin position="1"/>
        <end position="18"/>
    </location>
</feature>
<evidence type="ECO:0000313" key="2">
    <source>
        <dbReference type="EMBL" id="MXU90833.1"/>
    </source>
</evidence>
<accession>A0A6B0UML0</accession>
<reference evidence="2" key="1">
    <citation type="submission" date="2019-12" db="EMBL/GenBank/DDBJ databases">
        <title>An insight into the sialome of adult female Ixodes ricinus ticks feeding for 6 days.</title>
        <authorList>
            <person name="Perner J."/>
            <person name="Ribeiro J.M.C."/>
        </authorList>
    </citation>
    <scope>NUCLEOTIDE SEQUENCE</scope>
    <source>
        <strain evidence="2">Semi-engorged</strain>
        <tissue evidence="2">Salivary glands</tissue>
    </source>
</reference>
<protein>
    <submittedName>
        <fullName evidence="2">Putative secreted protein</fullName>
    </submittedName>
</protein>
<dbReference type="EMBL" id="GIFC01008750">
    <property type="protein sequence ID" value="MXU90833.1"/>
    <property type="molecule type" value="Transcribed_RNA"/>
</dbReference>
<evidence type="ECO:0000256" key="1">
    <source>
        <dbReference type="SAM" id="SignalP"/>
    </source>
</evidence>
<keyword evidence="1" id="KW-0732">Signal</keyword>
<name>A0A6B0UML0_IXORI</name>
<proteinExistence type="predicted"/>
<dbReference type="AlphaFoldDB" id="A0A6B0UML0"/>
<sequence length="118" mass="13498">MLLSALLLSLAISGRCHAHRKTRGKKKVIGQTIFFFSFLSFLCPQNNQTIFFFFKFWHYSGFHGEKKDGKKIHRLSLSQIRGRQFPVVRNDVLRNVFLLPKASLGDEAADGRKNVSGK</sequence>